<dbReference type="InterPro" id="IPR050230">
    <property type="entry name" value="CALM/Myosin/TropC-like"/>
</dbReference>
<dbReference type="PROSITE" id="PS50222">
    <property type="entry name" value="EF_HAND_2"/>
    <property type="match status" value="2"/>
</dbReference>
<feature type="compositionally biased region" description="Basic and acidic residues" evidence="3">
    <location>
        <begin position="21"/>
        <end position="31"/>
    </location>
</feature>
<feature type="region of interest" description="Disordered" evidence="3">
    <location>
        <begin position="20"/>
        <end position="43"/>
    </location>
</feature>
<reference evidence="5" key="1">
    <citation type="submission" date="2021-01" db="EMBL/GenBank/DDBJ databases">
        <authorList>
            <person name="Corre E."/>
            <person name="Pelletier E."/>
            <person name="Niang G."/>
            <person name="Scheremetjew M."/>
            <person name="Finn R."/>
            <person name="Kale V."/>
            <person name="Holt S."/>
            <person name="Cochrane G."/>
            <person name="Meng A."/>
            <person name="Brown T."/>
            <person name="Cohen L."/>
        </authorList>
    </citation>
    <scope>NUCLEOTIDE SEQUENCE</scope>
    <source>
        <strain evidence="5">CCMP644</strain>
    </source>
</reference>
<dbReference type="GO" id="GO:0016460">
    <property type="term" value="C:myosin II complex"/>
    <property type="evidence" value="ECO:0007669"/>
    <property type="project" value="TreeGrafter"/>
</dbReference>
<dbReference type="PROSITE" id="PS00018">
    <property type="entry name" value="EF_HAND_1"/>
    <property type="match status" value="1"/>
</dbReference>
<dbReference type="Gene3D" id="1.10.238.10">
    <property type="entry name" value="EF-hand"/>
    <property type="match status" value="2"/>
</dbReference>
<keyword evidence="1" id="KW-0677">Repeat</keyword>
<evidence type="ECO:0000256" key="2">
    <source>
        <dbReference type="ARBA" id="ARBA00022837"/>
    </source>
</evidence>
<evidence type="ECO:0000259" key="4">
    <source>
        <dbReference type="PROSITE" id="PS50222"/>
    </source>
</evidence>
<dbReference type="CDD" id="cd00051">
    <property type="entry name" value="EFh"/>
    <property type="match status" value="1"/>
</dbReference>
<name>A0A7S1H7V2_HEMAN</name>
<protein>
    <recommendedName>
        <fullName evidence="4">EF-hand domain-containing protein</fullName>
    </recommendedName>
</protein>
<dbReference type="GO" id="GO:0005509">
    <property type="term" value="F:calcium ion binding"/>
    <property type="evidence" value="ECO:0007669"/>
    <property type="project" value="InterPro"/>
</dbReference>
<dbReference type="InterPro" id="IPR011992">
    <property type="entry name" value="EF-hand-dom_pair"/>
</dbReference>
<accession>A0A7S1H7V2</accession>
<gene>
    <name evidence="5" type="ORF">HAND00432_LOCUS20657</name>
</gene>
<evidence type="ECO:0000313" key="5">
    <source>
        <dbReference type="EMBL" id="CAD8969659.1"/>
    </source>
</evidence>
<sequence>MSALRQTALSFTVRDTTSILKADKQHRESEAGRGSWRPTTGRAGSAMADILSDEQLNEIQDAFRLFDKKGENQISGNDLITVFQALKCNVSQAEMTEYMEVLDPSGGGMVQYQDFLQLVAKRLQTQETVDDLLKAFRVFDKEHRGNVSPDELRHILTHFGECMEAAEVEDYLVEADLKAPHLKPDGSKTGLINYVAFIGVILDLSEEEMNNMY</sequence>
<keyword evidence="2" id="KW-0106">Calcium</keyword>
<proteinExistence type="predicted"/>
<evidence type="ECO:0000256" key="1">
    <source>
        <dbReference type="ARBA" id="ARBA00022737"/>
    </source>
</evidence>
<dbReference type="AlphaFoldDB" id="A0A7S1H7V2"/>
<dbReference type="SUPFAM" id="SSF47473">
    <property type="entry name" value="EF-hand"/>
    <property type="match status" value="1"/>
</dbReference>
<dbReference type="Pfam" id="PF13499">
    <property type="entry name" value="EF-hand_7"/>
    <property type="match status" value="1"/>
</dbReference>
<dbReference type="PANTHER" id="PTHR23048">
    <property type="entry name" value="MYOSIN LIGHT CHAIN 1, 3"/>
    <property type="match status" value="1"/>
</dbReference>
<dbReference type="EMBL" id="HBFX01034290">
    <property type="protein sequence ID" value="CAD8969659.1"/>
    <property type="molecule type" value="Transcribed_RNA"/>
</dbReference>
<feature type="domain" description="EF-hand" evidence="4">
    <location>
        <begin position="54"/>
        <end position="89"/>
    </location>
</feature>
<dbReference type="FunFam" id="1.10.238.10:FF:000001">
    <property type="entry name" value="Calmodulin 1"/>
    <property type="match status" value="1"/>
</dbReference>
<feature type="domain" description="EF-hand" evidence="4">
    <location>
        <begin position="127"/>
        <end position="162"/>
    </location>
</feature>
<dbReference type="InterPro" id="IPR018247">
    <property type="entry name" value="EF_Hand_1_Ca_BS"/>
</dbReference>
<dbReference type="InterPro" id="IPR002048">
    <property type="entry name" value="EF_hand_dom"/>
</dbReference>
<organism evidence="5">
    <name type="scientific">Hemiselmis andersenii</name>
    <name type="common">Cryptophyte alga</name>
    <dbReference type="NCBI Taxonomy" id="464988"/>
    <lineage>
        <taxon>Eukaryota</taxon>
        <taxon>Cryptophyceae</taxon>
        <taxon>Cryptomonadales</taxon>
        <taxon>Hemiselmidaceae</taxon>
        <taxon>Hemiselmis</taxon>
    </lineage>
</organism>
<dbReference type="PANTHER" id="PTHR23048:SF0">
    <property type="entry name" value="CALMODULIN LIKE 3"/>
    <property type="match status" value="1"/>
</dbReference>
<dbReference type="SMART" id="SM00054">
    <property type="entry name" value="EFh"/>
    <property type="match status" value="3"/>
</dbReference>
<evidence type="ECO:0000256" key="3">
    <source>
        <dbReference type="SAM" id="MobiDB-lite"/>
    </source>
</evidence>
<dbReference type="Pfam" id="PF13405">
    <property type="entry name" value="EF-hand_6"/>
    <property type="match status" value="1"/>
</dbReference>